<name>A0ABZ2SNG0_9ENTE</name>
<evidence type="ECO:0000313" key="2">
    <source>
        <dbReference type="EMBL" id="WYJ77324.1"/>
    </source>
</evidence>
<dbReference type="RefSeq" id="WP_207940532.1">
    <property type="nucleotide sequence ID" value="NZ_CP147251.1"/>
</dbReference>
<feature type="domain" description="NAD(P)-binding" evidence="1">
    <location>
        <begin position="8"/>
        <end position="150"/>
    </location>
</feature>
<evidence type="ECO:0000259" key="1">
    <source>
        <dbReference type="Pfam" id="PF13460"/>
    </source>
</evidence>
<dbReference type="SUPFAM" id="SSF51735">
    <property type="entry name" value="NAD(P)-binding Rossmann-fold domains"/>
    <property type="match status" value="1"/>
</dbReference>
<protein>
    <recommendedName>
        <fullName evidence="1">NAD(P)-binding domain-containing protein</fullName>
    </recommendedName>
</protein>
<dbReference type="Pfam" id="PF13460">
    <property type="entry name" value="NAD_binding_10"/>
    <property type="match status" value="1"/>
</dbReference>
<dbReference type="InterPro" id="IPR051207">
    <property type="entry name" value="ComplexI_NDUFA9_subunit"/>
</dbReference>
<dbReference type="InterPro" id="IPR036291">
    <property type="entry name" value="NAD(P)-bd_dom_sf"/>
</dbReference>
<proteinExistence type="predicted"/>
<dbReference type="InterPro" id="IPR016040">
    <property type="entry name" value="NAD(P)-bd_dom"/>
</dbReference>
<dbReference type="PANTHER" id="PTHR12126">
    <property type="entry name" value="NADH-UBIQUINONE OXIDOREDUCTASE 39 KDA SUBUNIT-RELATED"/>
    <property type="match status" value="1"/>
</dbReference>
<reference evidence="2 3" key="1">
    <citation type="submission" date="2024-03" db="EMBL/GenBank/DDBJ databases">
        <title>The Genome Sequence of Enterococcus sp. DIV2402.</title>
        <authorList>
            <consortium name="The Broad Institute Genomics Platform"/>
            <consortium name="The Broad Institute Microbial Omics Core"/>
            <consortium name="The Broad Institute Genomic Center for Infectious Diseases"/>
            <person name="Earl A."/>
            <person name="Manson A."/>
            <person name="Gilmore M."/>
            <person name="Schwartman J."/>
            <person name="Shea T."/>
            <person name="Abouelleil A."/>
            <person name="Cao P."/>
            <person name="Chapman S."/>
            <person name="Cusick C."/>
            <person name="Young S."/>
            <person name="Neafsey D."/>
            <person name="Nusbaum C."/>
            <person name="Birren B."/>
        </authorList>
    </citation>
    <scope>NUCLEOTIDE SEQUENCE [LARGE SCALE GENOMIC DNA]</scope>
    <source>
        <strain evidence="2 3">DIV2402</strain>
    </source>
</reference>
<accession>A0ABZ2SNG0</accession>
<dbReference type="Proteomes" id="UP000664701">
    <property type="component" value="Chromosome"/>
</dbReference>
<gene>
    <name evidence="2" type="ORF">DOK78_001962</name>
</gene>
<evidence type="ECO:0000313" key="3">
    <source>
        <dbReference type="Proteomes" id="UP000664701"/>
    </source>
</evidence>
<sequence>MKKLVIFGGSGFLGREIIKAAREDYHVISVSRHGQPALEEEWLSTIEWVKGDVFQPDGWRHVLKDADIVIDAIGLLVENRKKGLTYERFNIEPAKVTADEAQKMKVPYFVYISANRFTTLFLKRYFHSKARAESIVLSYFPHALLVRPSFMYGKQRKLTTTQAKMIHLAKKVPFISQPIKQLQPQKVEEVAQAIVIKMKEMTEEK</sequence>
<organism evidence="2 3">
    <name type="scientific">Candidatus Enterococcus lowellii</name>
    <dbReference type="NCBI Taxonomy" id="2230877"/>
    <lineage>
        <taxon>Bacteria</taxon>
        <taxon>Bacillati</taxon>
        <taxon>Bacillota</taxon>
        <taxon>Bacilli</taxon>
        <taxon>Lactobacillales</taxon>
        <taxon>Enterococcaceae</taxon>
        <taxon>Enterococcus</taxon>
    </lineage>
</organism>
<dbReference type="PANTHER" id="PTHR12126:SF16">
    <property type="entry name" value="MIOREX COMPLEX COMPONENT 2"/>
    <property type="match status" value="1"/>
</dbReference>
<dbReference type="Gene3D" id="3.40.50.720">
    <property type="entry name" value="NAD(P)-binding Rossmann-like Domain"/>
    <property type="match status" value="1"/>
</dbReference>
<keyword evidence="3" id="KW-1185">Reference proteome</keyword>
<dbReference type="EMBL" id="CP147251">
    <property type="protein sequence ID" value="WYJ77324.1"/>
    <property type="molecule type" value="Genomic_DNA"/>
</dbReference>